<keyword evidence="4 6" id="KW-0472">Membrane</keyword>
<feature type="compositionally biased region" description="Acidic residues" evidence="5">
    <location>
        <begin position="41"/>
        <end position="50"/>
    </location>
</feature>
<dbReference type="EMBL" id="JAGTJR010000006">
    <property type="protein sequence ID" value="KAH7058700.1"/>
    <property type="molecule type" value="Genomic_DNA"/>
</dbReference>
<keyword evidence="3 6" id="KW-1133">Transmembrane helix</keyword>
<name>A0ABQ8GJV9_9PEZI</name>
<dbReference type="Gene3D" id="1.20.1720.10">
    <property type="entry name" value="Multidrug resistance protein D"/>
    <property type="match status" value="1"/>
</dbReference>
<dbReference type="Pfam" id="PF07690">
    <property type="entry name" value="MFS_1"/>
    <property type="match status" value="1"/>
</dbReference>
<gene>
    <name evidence="8" type="ORF">B0J12DRAFT_370643</name>
</gene>
<evidence type="ECO:0000256" key="5">
    <source>
        <dbReference type="SAM" id="MobiDB-lite"/>
    </source>
</evidence>
<feature type="transmembrane region" description="Helical" evidence="6">
    <location>
        <begin position="203"/>
        <end position="225"/>
    </location>
</feature>
<feature type="transmembrane region" description="Helical" evidence="6">
    <location>
        <begin position="340"/>
        <end position="364"/>
    </location>
</feature>
<evidence type="ECO:0000256" key="4">
    <source>
        <dbReference type="ARBA" id="ARBA00023136"/>
    </source>
</evidence>
<feature type="transmembrane region" description="Helical" evidence="6">
    <location>
        <begin position="170"/>
        <end position="191"/>
    </location>
</feature>
<dbReference type="PANTHER" id="PTHR23501">
    <property type="entry name" value="MAJOR FACILITATOR SUPERFAMILY"/>
    <property type="match status" value="1"/>
</dbReference>
<feature type="transmembrane region" description="Helical" evidence="6">
    <location>
        <begin position="376"/>
        <end position="396"/>
    </location>
</feature>
<evidence type="ECO:0000313" key="8">
    <source>
        <dbReference type="EMBL" id="KAH7058700.1"/>
    </source>
</evidence>
<dbReference type="Proteomes" id="UP000774617">
    <property type="component" value="Unassembled WGS sequence"/>
</dbReference>
<evidence type="ECO:0000256" key="6">
    <source>
        <dbReference type="SAM" id="Phobius"/>
    </source>
</evidence>
<evidence type="ECO:0000256" key="2">
    <source>
        <dbReference type="ARBA" id="ARBA00022692"/>
    </source>
</evidence>
<feature type="transmembrane region" description="Helical" evidence="6">
    <location>
        <begin position="145"/>
        <end position="164"/>
    </location>
</feature>
<organism evidence="8 9">
    <name type="scientific">Macrophomina phaseolina</name>
    <dbReference type="NCBI Taxonomy" id="35725"/>
    <lineage>
        <taxon>Eukaryota</taxon>
        <taxon>Fungi</taxon>
        <taxon>Dikarya</taxon>
        <taxon>Ascomycota</taxon>
        <taxon>Pezizomycotina</taxon>
        <taxon>Dothideomycetes</taxon>
        <taxon>Dothideomycetes incertae sedis</taxon>
        <taxon>Botryosphaeriales</taxon>
        <taxon>Botryosphaeriaceae</taxon>
        <taxon>Macrophomina</taxon>
    </lineage>
</organism>
<evidence type="ECO:0000259" key="7">
    <source>
        <dbReference type="PROSITE" id="PS50850"/>
    </source>
</evidence>
<feature type="transmembrane region" description="Helical" evidence="6">
    <location>
        <begin position="272"/>
        <end position="289"/>
    </location>
</feature>
<accession>A0ABQ8GJV9</accession>
<comment type="caution">
    <text evidence="8">The sequence shown here is derived from an EMBL/GenBank/DDBJ whole genome shotgun (WGS) entry which is preliminary data.</text>
</comment>
<dbReference type="CDD" id="cd17502">
    <property type="entry name" value="MFS_Azr1_MDR_like"/>
    <property type="match status" value="1"/>
</dbReference>
<protein>
    <submittedName>
        <fullName evidence="8">Major facilitator superfamily domain-containing protein</fullName>
    </submittedName>
</protein>
<feature type="transmembrane region" description="Helical" evidence="6">
    <location>
        <begin position="79"/>
        <end position="103"/>
    </location>
</feature>
<dbReference type="InterPro" id="IPR020846">
    <property type="entry name" value="MFS_dom"/>
</dbReference>
<dbReference type="PROSITE" id="PS50850">
    <property type="entry name" value="MFS"/>
    <property type="match status" value="1"/>
</dbReference>
<sequence>MTVHANGYHHEPDETSPLLQRTPDGLQILPPQPLDPNAETLPEDNGEGEGDLERQISNVSEGGLNKYKGLPEVKKRMKYILPAVAVGIFLAAADQTIIVSSYGRIGSDLGALNNTSWIATAYFLTLTSFQPLYGKLSDIFGRKSCLLFAYIIFGIGCLACGLARNMNELIAARAFAGIGGGGMTTVVSIMMSDIVTLRERGKWQGYINIVYATGAGTGAPLGGILSDYVGWRWVFLSQPPLCIVAILAVSLALKLPKRDHAHWKEKLKRIDFLGAIILISAVFMLLLGLDRGSNVSWHAKLTIISLAVSVPLFLIFILVEVKVASEPFAPGHIIFDRSLVACYLCNFFSFAGYMAALFYLPLFFQVVDGASATTAGVRLIPGIVAGVTGSLFGGFYMQWTGRFYWLTVLAYSGLVVGASLILLFAGVGVVPESTLGIVMGLVVCGFSNGIGVTTSLIGLISNASHADQAVATACSYLFRSLGSVFGVSVAATLVNQELRRRLAEALGDGEEAAVIAERVRQSIEYIRSLAPEVARVVRRCYAESTRAAFALEIALVVGAAVSAWFVREKRLGGK</sequence>
<dbReference type="InterPro" id="IPR011701">
    <property type="entry name" value="MFS"/>
</dbReference>
<evidence type="ECO:0000313" key="9">
    <source>
        <dbReference type="Proteomes" id="UP000774617"/>
    </source>
</evidence>
<feature type="transmembrane region" description="Helical" evidence="6">
    <location>
        <begin position="547"/>
        <end position="566"/>
    </location>
</feature>
<feature type="transmembrane region" description="Helical" evidence="6">
    <location>
        <begin position="403"/>
        <end position="425"/>
    </location>
</feature>
<feature type="domain" description="Major facilitator superfamily (MFS) profile" evidence="7">
    <location>
        <begin position="80"/>
        <end position="570"/>
    </location>
</feature>
<feature type="transmembrane region" description="Helical" evidence="6">
    <location>
        <begin position="115"/>
        <end position="133"/>
    </location>
</feature>
<comment type="subcellular location">
    <subcellularLocation>
        <location evidence="1">Membrane</location>
        <topology evidence="1">Multi-pass membrane protein</topology>
    </subcellularLocation>
</comment>
<reference evidence="8 9" key="1">
    <citation type="journal article" date="2021" name="Nat. Commun.">
        <title>Genetic determinants of endophytism in the Arabidopsis root mycobiome.</title>
        <authorList>
            <person name="Mesny F."/>
            <person name="Miyauchi S."/>
            <person name="Thiergart T."/>
            <person name="Pickel B."/>
            <person name="Atanasova L."/>
            <person name="Karlsson M."/>
            <person name="Huettel B."/>
            <person name="Barry K.W."/>
            <person name="Haridas S."/>
            <person name="Chen C."/>
            <person name="Bauer D."/>
            <person name="Andreopoulos W."/>
            <person name="Pangilinan J."/>
            <person name="LaButti K."/>
            <person name="Riley R."/>
            <person name="Lipzen A."/>
            <person name="Clum A."/>
            <person name="Drula E."/>
            <person name="Henrissat B."/>
            <person name="Kohler A."/>
            <person name="Grigoriev I.V."/>
            <person name="Martin F.M."/>
            <person name="Hacquard S."/>
        </authorList>
    </citation>
    <scope>NUCLEOTIDE SEQUENCE [LARGE SCALE GENOMIC DNA]</scope>
    <source>
        <strain evidence="8 9">MPI-SDFR-AT-0080</strain>
    </source>
</reference>
<dbReference type="Gene3D" id="1.20.1250.20">
    <property type="entry name" value="MFS general substrate transporter like domains"/>
    <property type="match status" value="1"/>
</dbReference>
<keyword evidence="9" id="KW-1185">Reference proteome</keyword>
<proteinExistence type="predicted"/>
<keyword evidence="2 6" id="KW-0812">Transmembrane</keyword>
<dbReference type="InterPro" id="IPR036259">
    <property type="entry name" value="MFS_trans_sf"/>
</dbReference>
<evidence type="ECO:0000256" key="3">
    <source>
        <dbReference type="ARBA" id="ARBA00022989"/>
    </source>
</evidence>
<evidence type="ECO:0000256" key="1">
    <source>
        <dbReference type="ARBA" id="ARBA00004141"/>
    </source>
</evidence>
<dbReference type="SUPFAM" id="SSF103473">
    <property type="entry name" value="MFS general substrate transporter"/>
    <property type="match status" value="1"/>
</dbReference>
<feature type="region of interest" description="Disordered" evidence="5">
    <location>
        <begin position="1"/>
        <end position="51"/>
    </location>
</feature>
<feature type="transmembrane region" description="Helical" evidence="6">
    <location>
        <begin position="301"/>
        <end position="319"/>
    </location>
</feature>
<feature type="transmembrane region" description="Helical" evidence="6">
    <location>
        <begin position="231"/>
        <end position="252"/>
    </location>
</feature>
<feature type="transmembrane region" description="Helical" evidence="6">
    <location>
        <begin position="437"/>
        <end position="461"/>
    </location>
</feature>
<dbReference type="PANTHER" id="PTHR23501:SF84">
    <property type="entry name" value="VACUOLAR MEMBRANE AMINO ACID UPTAKE TRANSPORTER FNX2"/>
    <property type="match status" value="1"/>
</dbReference>